<evidence type="ECO:0000313" key="1">
    <source>
        <dbReference type="EMBL" id="SER86816.1"/>
    </source>
</evidence>
<dbReference type="AlphaFoldDB" id="A0A1H9SPC3"/>
<organism evidence="1 2">
    <name type="scientific">Lentzea albida</name>
    <dbReference type="NCBI Taxonomy" id="65499"/>
    <lineage>
        <taxon>Bacteria</taxon>
        <taxon>Bacillati</taxon>
        <taxon>Actinomycetota</taxon>
        <taxon>Actinomycetes</taxon>
        <taxon>Pseudonocardiales</taxon>
        <taxon>Pseudonocardiaceae</taxon>
        <taxon>Lentzea</taxon>
    </lineage>
</organism>
<evidence type="ECO:0000313" key="2">
    <source>
        <dbReference type="Proteomes" id="UP000199503"/>
    </source>
</evidence>
<gene>
    <name evidence="1" type="ORF">SAMN04488000_112253</name>
</gene>
<keyword evidence="2" id="KW-1185">Reference proteome</keyword>
<protein>
    <submittedName>
        <fullName evidence="1">Uncharacterized protein</fullName>
    </submittedName>
</protein>
<proteinExistence type="predicted"/>
<dbReference type="Proteomes" id="UP000199503">
    <property type="component" value="Unassembled WGS sequence"/>
</dbReference>
<name>A0A1H9SPC3_9PSEU</name>
<dbReference type="PROSITE" id="PS51257">
    <property type="entry name" value="PROKAR_LIPOPROTEIN"/>
    <property type="match status" value="1"/>
</dbReference>
<dbReference type="EMBL" id="FOFV01000012">
    <property type="protein sequence ID" value="SER86816.1"/>
    <property type="molecule type" value="Genomic_DNA"/>
</dbReference>
<sequence length="47" mass="5061">MRERSQDRAAGSSYPGALFACYRGSTVFIGNCEFVRATPGNLVSADM</sequence>
<accession>A0A1H9SPC3</accession>
<reference evidence="2" key="1">
    <citation type="submission" date="2016-10" db="EMBL/GenBank/DDBJ databases">
        <authorList>
            <person name="Varghese N."/>
            <person name="Submissions S."/>
        </authorList>
    </citation>
    <scope>NUCLEOTIDE SEQUENCE [LARGE SCALE GENOMIC DNA]</scope>
    <source>
        <strain evidence="2">DSM 44437</strain>
    </source>
</reference>